<protein>
    <recommendedName>
        <fullName evidence="4">Ras modification protein ERF4</fullName>
    </recommendedName>
</protein>
<evidence type="ECO:0000256" key="2">
    <source>
        <dbReference type="ARBA" id="ARBA00007732"/>
    </source>
</evidence>
<dbReference type="GO" id="GO:0005789">
    <property type="term" value="C:endoplasmic reticulum membrane"/>
    <property type="evidence" value="ECO:0007669"/>
    <property type="project" value="UniProtKB-SubCell"/>
</dbReference>
<keyword evidence="8" id="KW-1185">Reference proteome</keyword>
<reference evidence="9" key="1">
    <citation type="submission" date="2022-11" db="UniProtKB">
        <authorList>
            <consortium name="WormBaseParasite"/>
        </authorList>
    </citation>
    <scope>IDENTIFICATION</scope>
</reference>
<dbReference type="PANTHER" id="PTHR13254:SF0">
    <property type="entry name" value="GOLGIN SUBFAMILY A MEMBER 7_ERF4 DOMAIN-CONTAINING PROTEIN"/>
    <property type="match status" value="1"/>
</dbReference>
<organism evidence="8 9">
    <name type="scientific">Panagrolaimus davidi</name>
    <dbReference type="NCBI Taxonomy" id="227884"/>
    <lineage>
        <taxon>Eukaryota</taxon>
        <taxon>Metazoa</taxon>
        <taxon>Ecdysozoa</taxon>
        <taxon>Nematoda</taxon>
        <taxon>Chromadorea</taxon>
        <taxon>Rhabditida</taxon>
        <taxon>Tylenchina</taxon>
        <taxon>Panagrolaimomorpha</taxon>
        <taxon>Panagrolaimoidea</taxon>
        <taxon>Panagrolaimidae</taxon>
        <taxon>Panagrolaimus</taxon>
    </lineage>
</organism>
<evidence type="ECO:0000259" key="7">
    <source>
        <dbReference type="Pfam" id="PF10256"/>
    </source>
</evidence>
<evidence type="ECO:0000256" key="4">
    <source>
        <dbReference type="ARBA" id="ARBA00018463"/>
    </source>
</evidence>
<dbReference type="Pfam" id="PF10256">
    <property type="entry name" value="Erf4"/>
    <property type="match status" value="1"/>
</dbReference>
<feature type="domain" description="Golgin subfamily A member 7/ERF4" evidence="7">
    <location>
        <begin position="18"/>
        <end position="129"/>
    </location>
</feature>
<evidence type="ECO:0000313" key="9">
    <source>
        <dbReference type="WBParaSite" id="PDA_v2.g4615.t1"/>
    </source>
</evidence>
<comment type="subunit">
    <text evidence="3">Interacts with ERF2.</text>
</comment>
<dbReference type="PANTHER" id="PTHR13254">
    <property type="entry name" value="GOLGI AUTOANTIGEN, GOLGIN SUBFAMILY A, 7"/>
    <property type="match status" value="1"/>
</dbReference>
<accession>A0A914QSJ6</accession>
<dbReference type="GO" id="GO:0002178">
    <property type="term" value="C:palmitoyltransferase complex"/>
    <property type="evidence" value="ECO:0007669"/>
    <property type="project" value="TreeGrafter"/>
</dbReference>
<dbReference type="Proteomes" id="UP000887578">
    <property type="component" value="Unplaced"/>
</dbReference>
<sequence length="157" mass="18109">MEGCYERQIALNECKKCFIQRDYSNGLRVRFSNEFPLELEGKIEPEVWTSFIDDLNLRYHKADSVTFASVVESSLGFITCNLSRLCVPSVWNRVLKESETFIEERNRAVFIPNNLFIRDPATKGLRVIEVSILDEFVPQPQPTQESSCVTPMLTPRN</sequence>
<proteinExistence type="inferred from homology"/>
<evidence type="ECO:0000256" key="5">
    <source>
        <dbReference type="ARBA" id="ARBA00022824"/>
    </source>
</evidence>
<evidence type="ECO:0000256" key="6">
    <source>
        <dbReference type="ARBA" id="ARBA00023136"/>
    </source>
</evidence>
<dbReference type="InterPro" id="IPR051371">
    <property type="entry name" value="Ras_palmitoyltransferase"/>
</dbReference>
<dbReference type="GO" id="GO:0006612">
    <property type="term" value="P:protein targeting to membrane"/>
    <property type="evidence" value="ECO:0007669"/>
    <property type="project" value="TreeGrafter"/>
</dbReference>
<dbReference type="InterPro" id="IPR019383">
    <property type="entry name" value="Golgin_A_7/ERF4"/>
</dbReference>
<comment type="subcellular location">
    <subcellularLocation>
        <location evidence="1">Endoplasmic reticulum membrane</location>
        <topology evidence="1">Peripheral membrane protein</topology>
    </subcellularLocation>
</comment>
<evidence type="ECO:0000313" key="8">
    <source>
        <dbReference type="Proteomes" id="UP000887578"/>
    </source>
</evidence>
<dbReference type="WBParaSite" id="PDA_v2.g4615.t1">
    <property type="protein sequence ID" value="PDA_v2.g4615.t1"/>
    <property type="gene ID" value="PDA_v2.g4615"/>
</dbReference>
<keyword evidence="5" id="KW-0256">Endoplasmic reticulum</keyword>
<name>A0A914QSJ6_9BILA</name>
<evidence type="ECO:0000256" key="1">
    <source>
        <dbReference type="ARBA" id="ARBA00004406"/>
    </source>
</evidence>
<keyword evidence="6" id="KW-0472">Membrane</keyword>
<comment type="similarity">
    <text evidence="2">Belongs to the ERF4 family.</text>
</comment>
<evidence type="ECO:0000256" key="3">
    <source>
        <dbReference type="ARBA" id="ARBA00011396"/>
    </source>
</evidence>
<dbReference type="AlphaFoldDB" id="A0A914QSJ6"/>